<protein>
    <submittedName>
        <fullName evidence="1">Uncharacterized protein</fullName>
    </submittedName>
</protein>
<proteinExistence type="predicted"/>
<gene>
    <name evidence="1" type="ORF">PDJAM_G00013370</name>
</gene>
<reference evidence="1" key="1">
    <citation type="submission" date="2020-02" db="EMBL/GenBank/DDBJ databases">
        <title>Genome sequencing of the panga catfish, Pangasius djambal.</title>
        <authorList>
            <person name="Wen M."/>
            <person name="Zahm M."/>
            <person name="Roques C."/>
            <person name="Cabau C."/>
            <person name="Klopp C."/>
            <person name="Donnadieu C."/>
            <person name="Jouanno E."/>
            <person name="Avarre J.-C."/>
            <person name="Campet M."/>
            <person name="Ha T."/>
            <person name="Dugue R."/>
            <person name="Lampietro C."/>
            <person name="Louis A."/>
            <person name="Herpin A."/>
            <person name="Echchiki A."/>
            <person name="Berthelot C."/>
            <person name="Parey E."/>
            <person name="Roest-Crollius H."/>
            <person name="Braasch I."/>
            <person name="Postlethwait J.H."/>
            <person name="Bobe J."/>
            <person name="Montfort J."/>
            <person name="Bouchez O."/>
            <person name="Begum T."/>
            <person name="Schartl M."/>
            <person name="Gustiano R."/>
            <person name="Guiguen Y."/>
        </authorList>
    </citation>
    <scope>NUCLEOTIDE SEQUENCE</scope>
    <source>
        <strain evidence="1">Pdj_M5554</strain>
    </source>
</reference>
<evidence type="ECO:0000313" key="1">
    <source>
        <dbReference type="EMBL" id="MCJ8736507.1"/>
    </source>
</evidence>
<sequence>MQKNVAEVRLLERVLQEGVCRGVRWTRRTRRRADGQGKSRRHCGRRSQGRDVTGLGRSRHRHPDGT</sequence>
<name>A0ACC5YMB9_9TELE</name>
<dbReference type="Proteomes" id="UP000830395">
    <property type="component" value="Chromosome 10"/>
</dbReference>
<organism evidence="1 2">
    <name type="scientific">Pangasius djambal</name>
    <dbReference type="NCBI Taxonomy" id="1691987"/>
    <lineage>
        <taxon>Eukaryota</taxon>
        <taxon>Metazoa</taxon>
        <taxon>Chordata</taxon>
        <taxon>Craniata</taxon>
        <taxon>Vertebrata</taxon>
        <taxon>Euteleostomi</taxon>
        <taxon>Actinopterygii</taxon>
        <taxon>Neopterygii</taxon>
        <taxon>Teleostei</taxon>
        <taxon>Ostariophysi</taxon>
        <taxon>Siluriformes</taxon>
        <taxon>Pangasiidae</taxon>
        <taxon>Pangasius</taxon>
    </lineage>
</organism>
<dbReference type="EMBL" id="CM040984">
    <property type="protein sequence ID" value="MCJ8736507.1"/>
    <property type="molecule type" value="Genomic_DNA"/>
</dbReference>
<evidence type="ECO:0000313" key="2">
    <source>
        <dbReference type="Proteomes" id="UP000830395"/>
    </source>
</evidence>
<comment type="caution">
    <text evidence="1">The sequence shown here is derived from an EMBL/GenBank/DDBJ whole genome shotgun (WGS) entry which is preliminary data.</text>
</comment>
<accession>A0ACC5YMB9</accession>
<keyword evidence="2" id="KW-1185">Reference proteome</keyword>